<accession>A0A8H6VZ69</accession>
<dbReference type="EMBL" id="JACAZF010000010">
    <property type="protein sequence ID" value="KAF7293484.1"/>
    <property type="molecule type" value="Genomic_DNA"/>
</dbReference>
<dbReference type="InterPro" id="IPR058913">
    <property type="entry name" value="Integrase_dom_put"/>
</dbReference>
<feature type="domain" description="Integrase core" evidence="1">
    <location>
        <begin position="249"/>
        <end position="313"/>
    </location>
</feature>
<dbReference type="Proteomes" id="UP000636479">
    <property type="component" value="Unassembled WGS sequence"/>
</dbReference>
<evidence type="ECO:0000313" key="3">
    <source>
        <dbReference type="Proteomes" id="UP000636479"/>
    </source>
</evidence>
<proteinExistence type="predicted"/>
<comment type="caution">
    <text evidence="2">The sequence shown here is derived from an EMBL/GenBank/DDBJ whole genome shotgun (WGS) entry which is preliminary data.</text>
</comment>
<dbReference type="PANTHER" id="PTHR46791:SF5">
    <property type="entry name" value="CLR5 DOMAIN-CONTAINING PROTEIN-RELATED"/>
    <property type="match status" value="1"/>
</dbReference>
<dbReference type="RefSeq" id="XP_037215647.1">
    <property type="nucleotide sequence ID" value="XM_037367815.1"/>
</dbReference>
<evidence type="ECO:0000313" key="2">
    <source>
        <dbReference type="EMBL" id="KAF7293484.1"/>
    </source>
</evidence>
<keyword evidence="3" id="KW-1185">Reference proteome</keyword>
<evidence type="ECO:0000259" key="1">
    <source>
        <dbReference type="Pfam" id="PF24764"/>
    </source>
</evidence>
<dbReference type="AlphaFoldDB" id="A0A8H6VZ69"/>
<reference evidence="2" key="1">
    <citation type="submission" date="2020-05" db="EMBL/GenBank/DDBJ databases">
        <title>Mycena genomes resolve the evolution of fungal bioluminescence.</title>
        <authorList>
            <person name="Tsai I.J."/>
        </authorList>
    </citation>
    <scope>NUCLEOTIDE SEQUENCE</scope>
    <source>
        <strain evidence="2">171206Taipei</strain>
    </source>
</reference>
<dbReference type="OrthoDB" id="3353107at2759"/>
<dbReference type="Pfam" id="PF24764">
    <property type="entry name" value="rva_4"/>
    <property type="match status" value="1"/>
</dbReference>
<organism evidence="2 3">
    <name type="scientific">Mycena indigotica</name>
    <dbReference type="NCBI Taxonomy" id="2126181"/>
    <lineage>
        <taxon>Eukaryota</taxon>
        <taxon>Fungi</taxon>
        <taxon>Dikarya</taxon>
        <taxon>Basidiomycota</taxon>
        <taxon>Agaricomycotina</taxon>
        <taxon>Agaricomycetes</taxon>
        <taxon>Agaricomycetidae</taxon>
        <taxon>Agaricales</taxon>
        <taxon>Marasmiineae</taxon>
        <taxon>Mycenaceae</taxon>
        <taxon>Mycena</taxon>
    </lineage>
</organism>
<name>A0A8H6VZ69_9AGAR</name>
<gene>
    <name evidence="2" type="ORF">MIND_01126300</name>
</gene>
<protein>
    <recommendedName>
        <fullName evidence="1">Integrase core domain-containing protein</fullName>
    </recommendedName>
</protein>
<sequence length="420" mass="47451">MDDYNRENIRAAYLALEEAVLVVLRTSRRDEAQIHRQRNDCFSLLHSAQQHRDVFAVDEFLRLCQNIHDMLNDLENAGQTDLEGIKRQNLKVVQSGSSTSRGGRRPIVIEEDFLRQAVQLRRPTHIARTLGCSARTVRRRLLDLSLVPAGQPVFQSFIQPDGSDELRRNDTCGQWSRHTNISDEELDSLTFAVLQLFPHAGRSMVMGQLASQGVRVPRSRLRLSIQRSTHYGIMTDNMGSSGGSWSHRKSRFVTGLRVHNNNRAFTVLRLFLDATARYGVPSRVRGDHGVENVQVAEVMEHLRGPGRAHIFLGGAYTTRGLNVFGWTGLKAWESSDHEVQRDARVMDHHFAHNPRELESIPARLNSVVCESPECPLSPIQMATLDSGLKDAGLDMCTVLNMDMHKLIWQEALRIVVDLLS</sequence>
<dbReference type="GeneID" id="59350331"/>
<dbReference type="PANTHER" id="PTHR46791">
    <property type="entry name" value="EXPRESSED PROTEIN"/>
    <property type="match status" value="1"/>
</dbReference>